<protein>
    <submittedName>
        <fullName evidence="2">ROK family protein</fullName>
    </submittedName>
</protein>
<dbReference type="InterPro" id="IPR043129">
    <property type="entry name" value="ATPase_NBD"/>
</dbReference>
<dbReference type="PANTHER" id="PTHR18964:SF149">
    <property type="entry name" value="BIFUNCTIONAL UDP-N-ACETYLGLUCOSAMINE 2-EPIMERASE_N-ACETYLMANNOSAMINE KINASE"/>
    <property type="match status" value="1"/>
</dbReference>
<accession>A0A9X2JQJ5</accession>
<reference evidence="2" key="1">
    <citation type="submission" date="2022-06" db="EMBL/GenBank/DDBJ databases">
        <title>Limimaricola sediminis sp. nov., isolated from an intertidal sediment.</title>
        <authorList>
            <person name="Shao X."/>
        </authorList>
    </citation>
    <scope>NUCLEOTIDE SEQUENCE</scope>
    <source>
        <strain evidence="2">ASW11-118</strain>
    </source>
</reference>
<dbReference type="PROSITE" id="PS01125">
    <property type="entry name" value="ROK"/>
    <property type="match status" value="1"/>
</dbReference>
<proteinExistence type="inferred from homology"/>
<dbReference type="SUPFAM" id="SSF53067">
    <property type="entry name" value="Actin-like ATPase domain"/>
    <property type="match status" value="1"/>
</dbReference>
<evidence type="ECO:0000313" key="2">
    <source>
        <dbReference type="EMBL" id="MCP1170638.1"/>
    </source>
</evidence>
<comment type="caution">
    <text evidence="2">The sequence shown here is derived from an EMBL/GenBank/DDBJ whole genome shotgun (WGS) entry which is preliminary data.</text>
</comment>
<dbReference type="InterPro" id="IPR049874">
    <property type="entry name" value="ROK_cs"/>
</dbReference>
<sequence length="314" mass="32019">MSVSTPELPAAIGVDLGGTKIEATLFGSDMTARDTRRRPTPRESYADLLGALEDEVSRLRHKSGVTDLPVGIGLPGLVDAQSGVSVCANLVADGHALARDLTARIGGRVVVANDCKCFALSEACGGAGAGRARVFGLILGTGLGGGLCQDGKLVLGLNGLPGEIGHVALPAHLVARHDLPLVVCGCGRTGCMETLVSGTGMARLAKALTGRERGGPEIAAAPDEPENARILHVWSALAAELLHSLQLHIDPDCIVLGGGLSNIAGLESRLADALKAAALPSVRLPEIVKPAFGDSSGGRGAALLSLQPNERDMP</sequence>
<gene>
    <name evidence="2" type="ORF">NHG85_19220</name>
</gene>
<evidence type="ECO:0000256" key="1">
    <source>
        <dbReference type="ARBA" id="ARBA00006479"/>
    </source>
</evidence>
<dbReference type="Gene3D" id="3.30.420.40">
    <property type="match status" value="2"/>
</dbReference>
<comment type="similarity">
    <text evidence="1">Belongs to the ROK (NagC/XylR) family.</text>
</comment>
<keyword evidence="3" id="KW-1185">Reference proteome</keyword>
<name>A0A9X2JQJ5_9RHOB</name>
<dbReference type="RefSeq" id="WP_253335355.1">
    <property type="nucleotide sequence ID" value="NZ_JAMYXC010000319.1"/>
</dbReference>
<dbReference type="AlphaFoldDB" id="A0A9X2JQJ5"/>
<dbReference type="InterPro" id="IPR000600">
    <property type="entry name" value="ROK"/>
</dbReference>
<dbReference type="EMBL" id="JAMYXC010000319">
    <property type="protein sequence ID" value="MCP1170638.1"/>
    <property type="molecule type" value="Genomic_DNA"/>
</dbReference>
<organism evidence="2 3">
    <name type="scientific">Limimaricola litoreus</name>
    <dbReference type="NCBI Taxonomy" id="2955316"/>
    <lineage>
        <taxon>Bacteria</taxon>
        <taxon>Pseudomonadati</taxon>
        <taxon>Pseudomonadota</taxon>
        <taxon>Alphaproteobacteria</taxon>
        <taxon>Rhodobacterales</taxon>
        <taxon>Paracoccaceae</taxon>
        <taxon>Limimaricola</taxon>
    </lineage>
</organism>
<dbReference type="Pfam" id="PF00480">
    <property type="entry name" value="ROK"/>
    <property type="match status" value="1"/>
</dbReference>
<dbReference type="Proteomes" id="UP001139477">
    <property type="component" value="Unassembled WGS sequence"/>
</dbReference>
<dbReference type="PANTHER" id="PTHR18964">
    <property type="entry name" value="ROK (REPRESSOR, ORF, KINASE) FAMILY"/>
    <property type="match status" value="1"/>
</dbReference>
<evidence type="ECO:0000313" key="3">
    <source>
        <dbReference type="Proteomes" id="UP001139477"/>
    </source>
</evidence>